<gene>
    <name evidence="1" type="ORF">AGERDE_LOCUS12444</name>
</gene>
<dbReference type="EMBL" id="CAJVPL010008759">
    <property type="protein sequence ID" value="CAG8675486.1"/>
    <property type="molecule type" value="Genomic_DNA"/>
</dbReference>
<comment type="caution">
    <text evidence="1">The sequence shown here is derived from an EMBL/GenBank/DDBJ whole genome shotgun (WGS) entry which is preliminary data.</text>
</comment>
<keyword evidence="2" id="KW-1185">Reference proteome</keyword>
<feature type="non-terminal residue" evidence="1">
    <location>
        <position position="47"/>
    </location>
</feature>
<proteinExistence type="predicted"/>
<dbReference type="OrthoDB" id="10673400at2759"/>
<name>A0A9N9HHA4_9GLOM</name>
<protein>
    <submittedName>
        <fullName evidence="1">4182_t:CDS:1</fullName>
    </submittedName>
</protein>
<accession>A0A9N9HHA4</accession>
<dbReference type="Proteomes" id="UP000789831">
    <property type="component" value="Unassembled WGS sequence"/>
</dbReference>
<evidence type="ECO:0000313" key="2">
    <source>
        <dbReference type="Proteomes" id="UP000789831"/>
    </source>
</evidence>
<organism evidence="1 2">
    <name type="scientific">Ambispora gerdemannii</name>
    <dbReference type="NCBI Taxonomy" id="144530"/>
    <lineage>
        <taxon>Eukaryota</taxon>
        <taxon>Fungi</taxon>
        <taxon>Fungi incertae sedis</taxon>
        <taxon>Mucoromycota</taxon>
        <taxon>Glomeromycotina</taxon>
        <taxon>Glomeromycetes</taxon>
        <taxon>Archaeosporales</taxon>
        <taxon>Ambisporaceae</taxon>
        <taxon>Ambispora</taxon>
    </lineage>
</organism>
<sequence length="47" mass="5468">DIWDTVHGYPLKEELDIVALIRFTKEQFNINIIPGLIIQLFIDELGN</sequence>
<dbReference type="AlphaFoldDB" id="A0A9N9HHA4"/>
<reference evidence="1" key="1">
    <citation type="submission" date="2021-06" db="EMBL/GenBank/DDBJ databases">
        <authorList>
            <person name="Kallberg Y."/>
            <person name="Tangrot J."/>
            <person name="Rosling A."/>
        </authorList>
    </citation>
    <scope>NUCLEOTIDE SEQUENCE</scope>
    <source>
        <strain evidence="1">MT106</strain>
    </source>
</reference>
<evidence type="ECO:0000313" key="1">
    <source>
        <dbReference type="EMBL" id="CAG8675486.1"/>
    </source>
</evidence>
<feature type="non-terminal residue" evidence="1">
    <location>
        <position position="1"/>
    </location>
</feature>